<dbReference type="Proteomes" id="UP000266506">
    <property type="component" value="Unassembled WGS sequence"/>
</dbReference>
<keyword evidence="2" id="KW-1185">Reference proteome</keyword>
<dbReference type="InterPro" id="IPR050583">
    <property type="entry name" value="Mycobacterial_A85_antigen"/>
</dbReference>
<dbReference type="OrthoDB" id="1142077at2"/>
<dbReference type="SUPFAM" id="SSF53474">
    <property type="entry name" value="alpha/beta-Hydrolases"/>
    <property type="match status" value="1"/>
</dbReference>
<name>A0A397QTH2_9MOLU</name>
<evidence type="ECO:0000313" key="2">
    <source>
        <dbReference type="Proteomes" id="UP000266506"/>
    </source>
</evidence>
<dbReference type="AlphaFoldDB" id="A0A397QTH2"/>
<dbReference type="PANTHER" id="PTHR48098:SF6">
    <property type="entry name" value="FERRI-BACILLIBACTIN ESTERASE BESA"/>
    <property type="match status" value="1"/>
</dbReference>
<protein>
    <submittedName>
        <fullName evidence="1">Putative esterase</fullName>
    </submittedName>
</protein>
<dbReference type="Gene3D" id="3.40.50.1820">
    <property type="entry name" value="alpha/beta hydrolase"/>
    <property type="match status" value="1"/>
</dbReference>
<accession>A0A397QTH2</accession>
<sequence>MVESFKITARELRRNLKIHVQMPDDYNQNEKAYPLVISFDGELFYNFIGEDFKVFNTEEITKDIKDDVLLVFLHSPSIPAWRMSELNPYYNGPDKDVDTVLSFIFFEYITNTVLPLLKQRFRVIDNQVYLLGFNEGAICALDMLYKYKEYHGAALFNPTLRLCSDKINEDLKNNFTCKKSIYLYRGGKDTNPKEDDLFYHLCTRFDSLKTEILKYEFDSNGDNSYFDLGNHFSEGIKHILLNK</sequence>
<dbReference type="InterPro" id="IPR000801">
    <property type="entry name" value="Esterase-like"/>
</dbReference>
<dbReference type="RefSeq" id="WP_119016874.1">
    <property type="nucleotide sequence ID" value="NZ_QXEV01000032.1"/>
</dbReference>
<gene>
    <name evidence="1" type="ORF">EI71_01804</name>
</gene>
<evidence type="ECO:0000313" key="1">
    <source>
        <dbReference type="EMBL" id="RIA64880.1"/>
    </source>
</evidence>
<dbReference type="EMBL" id="QXEV01000032">
    <property type="protein sequence ID" value="RIA64880.1"/>
    <property type="molecule type" value="Genomic_DNA"/>
</dbReference>
<proteinExistence type="predicted"/>
<reference evidence="1 2" key="1">
    <citation type="submission" date="2018-08" db="EMBL/GenBank/DDBJ databases">
        <title>Genomic Encyclopedia of Archaeal and Bacterial Type Strains, Phase II (KMG-II): from individual species to whole genera.</title>
        <authorList>
            <person name="Goeker M."/>
        </authorList>
    </citation>
    <scope>NUCLEOTIDE SEQUENCE [LARGE SCALE GENOMIC DNA]</scope>
    <source>
        <strain evidence="1 2">ATCC 27112</strain>
    </source>
</reference>
<dbReference type="InParanoid" id="A0A397QTH2"/>
<comment type="caution">
    <text evidence="1">The sequence shown here is derived from an EMBL/GenBank/DDBJ whole genome shotgun (WGS) entry which is preliminary data.</text>
</comment>
<organism evidence="1 2">
    <name type="scientific">Anaeroplasma bactoclasticum</name>
    <dbReference type="NCBI Taxonomy" id="2088"/>
    <lineage>
        <taxon>Bacteria</taxon>
        <taxon>Bacillati</taxon>
        <taxon>Mycoplasmatota</taxon>
        <taxon>Mollicutes</taxon>
        <taxon>Anaeroplasmatales</taxon>
        <taxon>Anaeroplasmataceae</taxon>
        <taxon>Anaeroplasma</taxon>
    </lineage>
</organism>
<dbReference type="PANTHER" id="PTHR48098">
    <property type="entry name" value="ENTEROCHELIN ESTERASE-RELATED"/>
    <property type="match status" value="1"/>
</dbReference>
<dbReference type="Pfam" id="PF00756">
    <property type="entry name" value="Esterase"/>
    <property type="match status" value="1"/>
</dbReference>
<dbReference type="InterPro" id="IPR029058">
    <property type="entry name" value="AB_hydrolase_fold"/>
</dbReference>